<sequence>MNYVKYLREYIGHKPVILNGTSVIVLDEENRVLLQKRTYPQKNWGLPGGIMDMGETIEETGIREVFEETGLKVSNLKLVNVYSGEDFYMKLPNEDEFYLVNAVYVTRDYEGELQVDNEEGTELKFFPLDDLPKYMVKSHRRFIEELVEEKKI</sequence>
<dbReference type="CDD" id="cd04677">
    <property type="entry name" value="NUDIX_Hydrolase"/>
    <property type="match status" value="1"/>
</dbReference>
<evidence type="ECO:0000256" key="2">
    <source>
        <dbReference type="ARBA" id="ARBA00022801"/>
    </source>
</evidence>
<reference evidence="4 5" key="1">
    <citation type="submission" date="2016-06" db="EMBL/GenBank/DDBJ databases">
        <authorList>
            <person name="Kjaerup R.B."/>
            <person name="Dalgaard T.S."/>
            <person name="Juul-Madsen H.R."/>
        </authorList>
    </citation>
    <scope>NUCLEOTIDE SEQUENCE [LARGE SCALE GENOMIC DNA]</scope>
    <source>
        <strain evidence="4 5">373-A1</strain>
    </source>
</reference>
<organism evidence="4 5">
    <name type="scientific">Clostridium paraputrificum</name>
    <dbReference type="NCBI Taxonomy" id="29363"/>
    <lineage>
        <taxon>Bacteria</taxon>
        <taxon>Bacillati</taxon>
        <taxon>Bacillota</taxon>
        <taxon>Clostridia</taxon>
        <taxon>Eubacteriales</taxon>
        <taxon>Clostridiaceae</taxon>
        <taxon>Clostridium</taxon>
    </lineage>
</organism>
<dbReference type="InterPro" id="IPR020476">
    <property type="entry name" value="Nudix_hydrolase"/>
</dbReference>
<dbReference type="RefSeq" id="WP_027098459.1">
    <property type="nucleotide sequence ID" value="NZ_CABHIH010000001.1"/>
</dbReference>
<dbReference type="Gene3D" id="3.90.79.10">
    <property type="entry name" value="Nucleoside Triphosphate Pyrophosphohydrolase"/>
    <property type="match status" value="1"/>
</dbReference>
<name>A0A174DIM2_9CLOT</name>
<evidence type="ECO:0000259" key="3">
    <source>
        <dbReference type="PROSITE" id="PS51462"/>
    </source>
</evidence>
<dbReference type="PRINTS" id="PR00502">
    <property type="entry name" value="NUDIXFAMILY"/>
</dbReference>
<comment type="cofactor">
    <cofactor evidence="1">
        <name>Mg(2+)</name>
        <dbReference type="ChEBI" id="CHEBI:18420"/>
    </cofactor>
</comment>
<dbReference type="InterPro" id="IPR015797">
    <property type="entry name" value="NUDIX_hydrolase-like_dom_sf"/>
</dbReference>
<dbReference type="eggNOG" id="COG1051">
    <property type="taxonomic scope" value="Bacteria"/>
</dbReference>
<protein>
    <submittedName>
        <fullName evidence="4">DNA mismatch repair protein MutT</fullName>
    </submittedName>
</protein>
<dbReference type="OrthoDB" id="9787476at2"/>
<dbReference type="EMBL" id="MAPZ01000014">
    <property type="protein sequence ID" value="OBY11438.1"/>
    <property type="molecule type" value="Genomic_DNA"/>
</dbReference>
<gene>
    <name evidence="4" type="ORF">CP373A1_05670</name>
</gene>
<dbReference type="InterPro" id="IPR000086">
    <property type="entry name" value="NUDIX_hydrolase_dom"/>
</dbReference>
<proteinExistence type="predicted"/>
<dbReference type="GeneID" id="42776279"/>
<evidence type="ECO:0000313" key="4">
    <source>
        <dbReference type="EMBL" id="OBY11438.1"/>
    </source>
</evidence>
<dbReference type="PROSITE" id="PS51462">
    <property type="entry name" value="NUDIX"/>
    <property type="match status" value="1"/>
</dbReference>
<dbReference type="Proteomes" id="UP000092714">
    <property type="component" value="Unassembled WGS sequence"/>
</dbReference>
<dbReference type="Pfam" id="PF00293">
    <property type="entry name" value="NUDIX"/>
    <property type="match status" value="1"/>
</dbReference>
<accession>A0A174DIM2</accession>
<feature type="domain" description="Nudix hydrolase" evidence="3">
    <location>
        <begin position="16"/>
        <end position="149"/>
    </location>
</feature>
<dbReference type="PANTHER" id="PTHR43046:SF2">
    <property type="entry name" value="8-OXO-DGTP DIPHOSPHATASE-RELATED"/>
    <property type="match status" value="1"/>
</dbReference>
<dbReference type="SUPFAM" id="SSF55811">
    <property type="entry name" value="Nudix"/>
    <property type="match status" value="1"/>
</dbReference>
<keyword evidence="2" id="KW-0378">Hydrolase</keyword>
<dbReference type="AlphaFoldDB" id="A0A174DIM2"/>
<dbReference type="GO" id="GO:0016787">
    <property type="term" value="F:hydrolase activity"/>
    <property type="evidence" value="ECO:0007669"/>
    <property type="project" value="UniProtKB-KW"/>
</dbReference>
<evidence type="ECO:0000313" key="5">
    <source>
        <dbReference type="Proteomes" id="UP000092714"/>
    </source>
</evidence>
<evidence type="ECO:0000256" key="1">
    <source>
        <dbReference type="ARBA" id="ARBA00001946"/>
    </source>
</evidence>
<comment type="caution">
    <text evidence="4">The sequence shown here is derived from an EMBL/GenBank/DDBJ whole genome shotgun (WGS) entry which is preliminary data.</text>
</comment>
<keyword evidence="5" id="KW-1185">Reference proteome</keyword>
<dbReference type="PANTHER" id="PTHR43046">
    <property type="entry name" value="GDP-MANNOSE MANNOSYL HYDROLASE"/>
    <property type="match status" value="1"/>
</dbReference>